<evidence type="ECO:0000259" key="1">
    <source>
        <dbReference type="Pfam" id="PF13681"/>
    </source>
</evidence>
<dbReference type="Pfam" id="PF14341">
    <property type="entry name" value="PilX_N"/>
    <property type="match status" value="1"/>
</dbReference>
<evidence type="ECO:0000313" key="3">
    <source>
        <dbReference type="EMBL" id="KTD61120.1"/>
    </source>
</evidence>
<comment type="caution">
    <text evidence="3">The sequence shown here is derived from an EMBL/GenBank/DDBJ whole genome shotgun (WGS) entry which is preliminary data.</text>
</comment>
<dbReference type="EMBL" id="LNYX01000034">
    <property type="protein sequence ID" value="KTD61120.1"/>
    <property type="molecule type" value="Genomic_DNA"/>
</dbReference>
<protein>
    <submittedName>
        <fullName evidence="3">Tfp pilus assembly protein PilX</fullName>
    </submittedName>
</protein>
<organism evidence="3 4">
    <name type="scientific">Legionella spiritensis</name>
    <dbReference type="NCBI Taxonomy" id="452"/>
    <lineage>
        <taxon>Bacteria</taxon>
        <taxon>Pseudomonadati</taxon>
        <taxon>Pseudomonadota</taxon>
        <taxon>Gammaproteobacteria</taxon>
        <taxon>Legionellales</taxon>
        <taxon>Legionellaceae</taxon>
        <taxon>Legionella</taxon>
    </lineage>
</organism>
<dbReference type="OrthoDB" id="5653538at2"/>
<reference evidence="3 4" key="1">
    <citation type="submission" date="2015-11" db="EMBL/GenBank/DDBJ databases">
        <title>Genomic analysis of 38 Legionella species identifies large and diverse effector repertoires.</title>
        <authorList>
            <person name="Burstein D."/>
            <person name="Amaro F."/>
            <person name="Zusman T."/>
            <person name="Lifshitz Z."/>
            <person name="Cohen O."/>
            <person name="Gilbert J.A."/>
            <person name="Pupko T."/>
            <person name="Shuman H.A."/>
            <person name="Segal G."/>
        </authorList>
    </citation>
    <scope>NUCLEOTIDE SEQUENCE [LARGE SCALE GENOMIC DNA]</scope>
    <source>
        <strain evidence="3 4">Mt.St.Helens-9</strain>
    </source>
</reference>
<evidence type="ECO:0000259" key="2">
    <source>
        <dbReference type="Pfam" id="PF14341"/>
    </source>
</evidence>
<dbReference type="InterPro" id="IPR025205">
    <property type="entry name" value="PilX/PilW_C"/>
</dbReference>
<name>A0A0W0YW33_LEGSP</name>
<feature type="domain" description="PilX/PilW C-terminal" evidence="1">
    <location>
        <begin position="81"/>
        <end position="165"/>
    </location>
</feature>
<dbReference type="Pfam" id="PF13681">
    <property type="entry name" value="PilX"/>
    <property type="match status" value="1"/>
</dbReference>
<feature type="domain" description="Type 4 fimbrial biogenesis protein PilX N-terminal" evidence="2">
    <location>
        <begin position="12"/>
        <end position="60"/>
    </location>
</feature>
<accession>A0A0W0YW33</accession>
<evidence type="ECO:0000313" key="4">
    <source>
        <dbReference type="Proteomes" id="UP000054877"/>
    </source>
</evidence>
<dbReference type="STRING" id="452.Lspi_2740"/>
<sequence length="167" mass="18252">MNMPHNNPQRQRGFVLLMTLIMLFMLTTLALTEATLNSTQTRISTNATNSEIAFQTAEGTLNEAINNLMKGTYNVANFANNDTGFYTYNEAATPLWKTVNWSSSSAVIPSFQGSSGAQSNFIIEKLPSVIMPGQSMAVTTNVYRITARATQTNSNTAVVLQSTIQIQ</sequence>
<dbReference type="AlphaFoldDB" id="A0A0W0YW33"/>
<dbReference type="InterPro" id="IPR025746">
    <property type="entry name" value="PilX_N_dom"/>
</dbReference>
<dbReference type="Proteomes" id="UP000054877">
    <property type="component" value="Unassembled WGS sequence"/>
</dbReference>
<keyword evidence="4" id="KW-1185">Reference proteome</keyword>
<dbReference type="RefSeq" id="WP_058484653.1">
    <property type="nucleotide sequence ID" value="NZ_CAAAII010000012.1"/>
</dbReference>
<proteinExistence type="predicted"/>
<gene>
    <name evidence="3" type="ORF">Lspi_2740</name>
</gene>
<dbReference type="PATRIC" id="fig|452.5.peg.3033"/>